<keyword evidence="1" id="KW-0812">Transmembrane</keyword>
<feature type="transmembrane region" description="Helical" evidence="1">
    <location>
        <begin position="86"/>
        <end position="113"/>
    </location>
</feature>
<reference evidence="2 3" key="1">
    <citation type="journal article" date="2013" name="Genome Announc.">
        <title>Draft genome sequence of MKD8, a conjugal recipient Mycobacterium smegmatis strain.</title>
        <authorList>
            <person name="Gray T.A."/>
            <person name="Palumbo M.J."/>
            <person name="Derbyshire K.M."/>
        </authorList>
    </citation>
    <scope>NUCLEOTIDE SEQUENCE [LARGE SCALE GENOMIC DNA]</scope>
    <source>
        <strain evidence="2 3">MKD8</strain>
    </source>
</reference>
<evidence type="ECO:0000313" key="2">
    <source>
        <dbReference type="EMBL" id="AWT56094.1"/>
    </source>
</evidence>
<name>A0A2U9PWJ5_MYCSE</name>
<organism evidence="2 3">
    <name type="scientific">Mycolicibacterium smegmatis (strain MKD8)</name>
    <name type="common">Mycobacterium smegmatis</name>
    <dbReference type="NCBI Taxonomy" id="1214915"/>
    <lineage>
        <taxon>Bacteria</taxon>
        <taxon>Bacillati</taxon>
        <taxon>Actinomycetota</taxon>
        <taxon>Actinomycetes</taxon>
        <taxon>Mycobacteriales</taxon>
        <taxon>Mycobacteriaceae</taxon>
        <taxon>Mycolicibacterium</taxon>
    </lineage>
</organism>
<keyword evidence="1" id="KW-1133">Transmembrane helix</keyword>
<keyword evidence="1" id="KW-0472">Membrane</keyword>
<evidence type="ECO:0000256" key="1">
    <source>
        <dbReference type="SAM" id="Phobius"/>
    </source>
</evidence>
<dbReference type="RefSeq" id="WP_003896654.1">
    <property type="nucleotide sequence ID" value="NZ_CP027541.1"/>
</dbReference>
<gene>
    <name evidence="2" type="ORF">D806_051440</name>
</gene>
<proteinExistence type="predicted"/>
<evidence type="ECO:0008006" key="4">
    <source>
        <dbReference type="Google" id="ProtNLM"/>
    </source>
</evidence>
<reference evidence="3" key="2">
    <citation type="submission" date="2018-03" db="EMBL/GenBank/DDBJ databases">
        <authorList>
            <person name="Derbyshire K."/>
            <person name="Gray T.A."/>
            <person name="Champion M."/>
        </authorList>
    </citation>
    <scope>NUCLEOTIDE SEQUENCE [LARGE SCALE GENOMIC DNA]</scope>
    <source>
        <strain evidence="3">MKD8</strain>
    </source>
</reference>
<protein>
    <recommendedName>
        <fullName evidence="4">Integral membrane protein</fullName>
    </recommendedName>
</protein>
<dbReference type="AlphaFoldDB" id="A0A2U9PWJ5"/>
<sequence>MTAITNTAGTVRTSDALLRLAMRTDAVLVGISGIALLAAPRWFSELTGLPVAVEYGIGIFSVAYGIAVLALAGIERVRPAGIGTSVANAVCTVIAVVAAVTMSLTAAGVVILIGTGLYTAVMAEWQFVGARRIAA</sequence>
<accession>A0A2U9PWJ5</accession>
<dbReference type="Proteomes" id="UP000011200">
    <property type="component" value="Chromosome"/>
</dbReference>
<evidence type="ECO:0000313" key="3">
    <source>
        <dbReference type="Proteomes" id="UP000011200"/>
    </source>
</evidence>
<dbReference type="EMBL" id="CP027541">
    <property type="protein sequence ID" value="AWT56094.1"/>
    <property type="molecule type" value="Genomic_DNA"/>
</dbReference>
<feature type="transmembrane region" description="Helical" evidence="1">
    <location>
        <begin position="26"/>
        <end position="43"/>
    </location>
</feature>
<feature type="transmembrane region" description="Helical" evidence="1">
    <location>
        <begin position="55"/>
        <end position="74"/>
    </location>
</feature>